<evidence type="ECO:0000313" key="3">
    <source>
        <dbReference type="Proteomes" id="UP001596528"/>
    </source>
</evidence>
<dbReference type="CDD" id="cd02511">
    <property type="entry name" value="Beta4Glucosyltransferase"/>
    <property type="match status" value="1"/>
</dbReference>
<keyword evidence="2" id="KW-0328">Glycosyltransferase</keyword>
<dbReference type="InterPro" id="IPR029044">
    <property type="entry name" value="Nucleotide-diphossugar_trans"/>
</dbReference>
<organism evidence="2 3">
    <name type="scientific">Paenibacillus thermoaerophilus</name>
    <dbReference type="NCBI Taxonomy" id="1215385"/>
    <lineage>
        <taxon>Bacteria</taxon>
        <taxon>Bacillati</taxon>
        <taxon>Bacillota</taxon>
        <taxon>Bacilli</taxon>
        <taxon>Bacillales</taxon>
        <taxon>Paenibacillaceae</taxon>
        <taxon>Paenibacillus</taxon>
    </lineage>
</organism>
<dbReference type="InterPro" id="IPR019734">
    <property type="entry name" value="TPR_rpt"/>
</dbReference>
<evidence type="ECO:0000259" key="1">
    <source>
        <dbReference type="Pfam" id="PF00535"/>
    </source>
</evidence>
<proteinExistence type="predicted"/>
<dbReference type="SUPFAM" id="SSF48452">
    <property type="entry name" value="TPR-like"/>
    <property type="match status" value="1"/>
</dbReference>
<keyword evidence="2" id="KW-0808">Transferase</keyword>
<gene>
    <name evidence="2" type="ORF">ACFQWB_14275</name>
</gene>
<evidence type="ECO:0000313" key="2">
    <source>
        <dbReference type="EMBL" id="MFC7751087.1"/>
    </source>
</evidence>
<sequence>MITVSLCMIVRNEEEVLARCLDSVADLVDEIVIVDTGSTDKTKEIAARYTDRIFDFEWIDDFAAARNYSFSLATQSYIMWLDADDLLFEKDREKFRQLKQTLDPRYDSVVMEYHLAFDDAGNPTAGSRRNRLVKRSKGYRWVSPIHEYLDVSDGNLYLTDIAVSHKRVGDHSARNMRIFKEKIVAEGKLEGRNLFYYANELADAGQYEEASELYQRYLSGPVDYPEDHMMACSKLAECYHNLGQPVRKLESLLMAFKYDKPRADFCCWIGYCFEAEGHYATAIYWYETALKLEKPLFHMGVQNLVCWTWMPHVQLCICYAKLGELQKAYEHNEQALSYLPEDANLLSNKRKLEAALAGKAQAGGAAGGEEPPC</sequence>
<feature type="domain" description="Glycosyltransferase 2-like" evidence="1">
    <location>
        <begin position="5"/>
        <end position="136"/>
    </location>
</feature>
<comment type="caution">
    <text evidence="2">The sequence shown here is derived from an EMBL/GenBank/DDBJ whole genome shotgun (WGS) entry which is preliminary data.</text>
</comment>
<dbReference type="EC" id="2.4.-.-" evidence="2"/>
<dbReference type="Proteomes" id="UP001596528">
    <property type="component" value="Unassembled WGS sequence"/>
</dbReference>
<dbReference type="PANTHER" id="PTHR43630:SF2">
    <property type="entry name" value="GLYCOSYLTRANSFERASE"/>
    <property type="match status" value="1"/>
</dbReference>
<protein>
    <submittedName>
        <fullName evidence="2">Glycosyltransferase</fullName>
        <ecNumber evidence="2">2.4.-.-</ecNumber>
    </submittedName>
</protein>
<dbReference type="Gene3D" id="3.90.550.10">
    <property type="entry name" value="Spore Coat Polysaccharide Biosynthesis Protein SpsA, Chain A"/>
    <property type="match status" value="1"/>
</dbReference>
<dbReference type="InterPro" id="IPR011990">
    <property type="entry name" value="TPR-like_helical_dom_sf"/>
</dbReference>
<dbReference type="GO" id="GO:0016757">
    <property type="term" value="F:glycosyltransferase activity"/>
    <property type="evidence" value="ECO:0007669"/>
    <property type="project" value="UniProtKB-KW"/>
</dbReference>
<dbReference type="EMBL" id="JBHTGQ010000035">
    <property type="protein sequence ID" value="MFC7751087.1"/>
    <property type="molecule type" value="Genomic_DNA"/>
</dbReference>
<dbReference type="PANTHER" id="PTHR43630">
    <property type="entry name" value="POLY-BETA-1,6-N-ACETYL-D-GLUCOSAMINE SYNTHASE"/>
    <property type="match status" value="1"/>
</dbReference>
<name>A0ABW2V4M7_9BACL</name>
<dbReference type="InterPro" id="IPR001173">
    <property type="entry name" value="Glyco_trans_2-like"/>
</dbReference>
<dbReference type="SMART" id="SM00028">
    <property type="entry name" value="TPR"/>
    <property type="match status" value="2"/>
</dbReference>
<dbReference type="RefSeq" id="WP_138790606.1">
    <property type="nucleotide sequence ID" value="NZ_JBHTGQ010000035.1"/>
</dbReference>
<dbReference type="SUPFAM" id="SSF53448">
    <property type="entry name" value="Nucleotide-diphospho-sugar transferases"/>
    <property type="match status" value="1"/>
</dbReference>
<keyword evidence="3" id="KW-1185">Reference proteome</keyword>
<dbReference type="Pfam" id="PF00535">
    <property type="entry name" value="Glycos_transf_2"/>
    <property type="match status" value="1"/>
</dbReference>
<accession>A0ABW2V4M7</accession>
<reference evidence="3" key="1">
    <citation type="journal article" date="2019" name="Int. J. Syst. Evol. Microbiol.">
        <title>The Global Catalogue of Microorganisms (GCM) 10K type strain sequencing project: providing services to taxonomists for standard genome sequencing and annotation.</title>
        <authorList>
            <consortium name="The Broad Institute Genomics Platform"/>
            <consortium name="The Broad Institute Genome Sequencing Center for Infectious Disease"/>
            <person name="Wu L."/>
            <person name="Ma J."/>
        </authorList>
    </citation>
    <scope>NUCLEOTIDE SEQUENCE [LARGE SCALE GENOMIC DNA]</scope>
    <source>
        <strain evidence="3">JCM 18657</strain>
    </source>
</reference>
<dbReference type="Gene3D" id="1.25.40.10">
    <property type="entry name" value="Tetratricopeptide repeat domain"/>
    <property type="match status" value="1"/>
</dbReference>